<dbReference type="PRINTS" id="PR00080">
    <property type="entry name" value="SDRFAMILY"/>
</dbReference>
<dbReference type="InterPro" id="IPR057326">
    <property type="entry name" value="KR_dom"/>
</dbReference>
<gene>
    <name evidence="3" type="ordered locus">Mnod_3070</name>
</gene>
<dbReference type="Proteomes" id="UP000008207">
    <property type="component" value="Chromosome"/>
</dbReference>
<evidence type="ECO:0000313" key="4">
    <source>
        <dbReference type="Proteomes" id="UP000008207"/>
    </source>
</evidence>
<dbReference type="InterPro" id="IPR036291">
    <property type="entry name" value="NAD(P)-bd_dom_sf"/>
</dbReference>
<dbReference type="PANTHER" id="PTHR42879:SF2">
    <property type="entry name" value="3-OXOACYL-[ACYL-CARRIER-PROTEIN] REDUCTASE FABG"/>
    <property type="match status" value="1"/>
</dbReference>
<evidence type="ECO:0000256" key="1">
    <source>
        <dbReference type="ARBA" id="ARBA00006484"/>
    </source>
</evidence>
<dbReference type="GO" id="GO:0032787">
    <property type="term" value="P:monocarboxylic acid metabolic process"/>
    <property type="evidence" value="ECO:0007669"/>
    <property type="project" value="UniProtKB-ARBA"/>
</dbReference>
<keyword evidence="4" id="KW-1185">Reference proteome</keyword>
<dbReference type="Pfam" id="PF13561">
    <property type="entry name" value="adh_short_C2"/>
    <property type="match status" value="1"/>
</dbReference>
<dbReference type="EMBL" id="CP001349">
    <property type="protein sequence ID" value="ACL58011.1"/>
    <property type="molecule type" value="Genomic_DNA"/>
</dbReference>
<evidence type="ECO:0000259" key="2">
    <source>
        <dbReference type="SMART" id="SM00822"/>
    </source>
</evidence>
<dbReference type="KEGG" id="mno:Mnod_3070"/>
<dbReference type="PROSITE" id="PS00061">
    <property type="entry name" value="ADH_SHORT"/>
    <property type="match status" value="1"/>
</dbReference>
<dbReference type="InterPro" id="IPR050259">
    <property type="entry name" value="SDR"/>
</dbReference>
<dbReference type="PRINTS" id="PR00081">
    <property type="entry name" value="GDHRDH"/>
</dbReference>
<dbReference type="InterPro" id="IPR002347">
    <property type="entry name" value="SDR_fam"/>
</dbReference>
<proteinExistence type="inferred from homology"/>
<dbReference type="NCBIfam" id="NF009466">
    <property type="entry name" value="PRK12826.1-2"/>
    <property type="match status" value="1"/>
</dbReference>
<dbReference type="FunFam" id="3.40.50.720:FF:000084">
    <property type="entry name" value="Short-chain dehydrogenase reductase"/>
    <property type="match status" value="1"/>
</dbReference>
<protein>
    <submittedName>
        <fullName evidence="3">Short-chain dehydrogenase/reductase SDR</fullName>
    </submittedName>
</protein>
<dbReference type="eggNOG" id="COG1028">
    <property type="taxonomic scope" value="Bacteria"/>
</dbReference>
<comment type="similarity">
    <text evidence="1">Belongs to the short-chain dehydrogenases/reductases (SDR) family.</text>
</comment>
<dbReference type="RefSeq" id="WP_015929682.1">
    <property type="nucleotide sequence ID" value="NC_011894.1"/>
</dbReference>
<dbReference type="NCBIfam" id="NF005559">
    <property type="entry name" value="PRK07231.1"/>
    <property type="match status" value="1"/>
</dbReference>
<sequence length="251" mass="25995">MAAELTGRVAVVTGSARGIGLSIVRLLAERGASVVVTDINVEAGESSAAELRKEGHNAIFIAADISKETDVIQLIATAIDKLGSIGILVNNAGIVSTGPVTDIDLQHWQRLIDIDLTSVFLLVKAVLPHMMERRSGRIINIASVAGLNGGGLLGNSCYAAAKGGVIAFSKGIAREAGQHGVTSNVICPALTETDMTASMPEAQRRRIIDAIPLGRAGKPNEVAAAVAFLASDDASFITGATLEVDGGFMRR</sequence>
<dbReference type="PANTHER" id="PTHR42879">
    <property type="entry name" value="3-OXOACYL-(ACYL-CARRIER-PROTEIN) REDUCTASE"/>
    <property type="match status" value="1"/>
</dbReference>
<dbReference type="HOGENOM" id="CLU_010194_1_2_5"/>
<accession>B8IIE2</accession>
<dbReference type="STRING" id="460265.Mnod_3070"/>
<dbReference type="SMART" id="SM00822">
    <property type="entry name" value="PKS_KR"/>
    <property type="match status" value="1"/>
</dbReference>
<evidence type="ECO:0000313" key="3">
    <source>
        <dbReference type="EMBL" id="ACL58011.1"/>
    </source>
</evidence>
<dbReference type="InterPro" id="IPR020904">
    <property type="entry name" value="Sc_DH/Rdtase_CS"/>
</dbReference>
<dbReference type="SUPFAM" id="SSF51735">
    <property type="entry name" value="NAD(P)-binding Rossmann-fold domains"/>
    <property type="match status" value="1"/>
</dbReference>
<name>B8IIE2_METNO</name>
<feature type="domain" description="Ketoreductase" evidence="2">
    <location>
        <begin position="8"/>
        <end position="193"/>
    </location>
</feature>
<dbReference type="Gene3D" id="3.40.50.720">
    <property type="entry name" value="NAD(P)-binding Rossmann-like Domain"/>
    <property type="match status" value="1"/>
</dbReference>
<dbReference type="AlphaFoldDB" id="B8IIE2"/>
<organism evidence="3 4">
    <name type="scientific">Methylobacterium nodulans (strain LMG 21967 / CNCM I-2342 / ORS 2060)</name>
    <dbReference type="NCBI Taxonomy" id="460265"/>
    <lineage>
        <taxon>Bacteria</taxon>
        <taxon>Pseudomonadati</taxon>
        <taxon>Pseudomonadota</taxon>
        <taxon>Alphaproteobacteria</taxon>
        <taxon>Hyphomicrobiales</taxon>
        <taxon>Methylobacteriaceae</taxon>
        <taxon>Methylobacterium</taxon>
    </lineage>
</organism>
<reference evidence="3 4" key="1">
    <citation type="submission" date="2009-01" db="EMBL/GenBank/DDBJ databases">
        <title>Complete sequence of chromosome of Methylobacterium nodulans ORS 2060.</title>
        <authorList>
            <consortium name="US DOE Joint Genome Institute"/>
            <person name="Lucas S."/>
            <person name="Copeland A."/>
            <person name="Lapidus A."/>
            <person name="Glavina del Rio T."/>
            <person name="Dalin E."/>
            <person name="Tice H."/>
            <person name="Bruce D."/>
            <person name="Goodwin L."/>
            <person name="Pitluck S."/>
            <person name="Sims D."/>
            <person name="Brettin T."/>
            <person name="Detter J.C."/>
            <person name="Han C."/>
            <person name="Larimer F."/>
            <person name="Land M."/>
            <person name="Hauser L."/>
            <person name="Kyrpides N."/>
            <person name="Ivanova N."/>
            <person name="Marx C.J."/>
            <person name="Richardson P."/>
        </authorList>
    </citation>
    <scope>NUCLEOTIDE SEQUENCE [LARGE SCALE GENOMIC DNA]</scope>
    <source>
        <strain evidence="4">LMG 21967 / CNCM I-2342 / ORS 2060</strain>
    </source>
</reference>